<proteinExistence type="predicted"/>
<keyword evidence="1" id="KW-1133">Transmembrane helix</keyword>
<reference evidence="2" key="1">
    <citation type="submission" date="2016-10" db="EMBL/GenBank/DDBJ databases">
        <authorList>
            <person name="de Groot N.N."/>
        </authorList>
    </citation>
    <scope>NUCLEOTIDE SEQUENCE</scope>
</reference>
<feature type="transmembrane region" description="Helical" evidence="1">
    <location>
        <begin position="32"/>
        <end position="51"/>
    </location>
</feature>
<organism evidence="2">
    <name type="scientific">hydrothermal vent metagenome</name>
    <dbReference type="NCBI Taxonomy" id="652676"/>
    <lineage>
        <taxon>unclassified sequences</taxon>
        <taxon>metagenomes</taxon>
        <taxon>ecological metagenomes</taxon>
    </lineage>
</organism>
<keyword evidence="1" id="KW-0812">Transmembrane</keyword>
<evidence type="ECO:0000313" key="2">
    <source>
        <dbReference type="EMBL" id="SFZ98773.1"/>
    </source>
</evidence>
<name>A0A1W1EFI0_9ZZZZ</name>
<gene>
    <name evidence="2" type="ORF">MNB_SV-5-1446</name>
</gene>
<dbReference type="AlphaFoldDB" id="A0A1W1EFI0"/>
<evidence type="ECO:0000256" key="1">
    <source>
        <dbReference type="SAM" id="Phobius"/>
    </source>
</evidence>
<keyword evidence="1" id="KW-0472">Membrane</keyword>
<accession>A0A1W1EFI0</accession>
<protein>
    <recommendedName>
        <fullName evidence="3">Tetratricopeptide repeat-like domain-containing protein</fullName>
    </recommendedName>
</protein>
<sequence>MSIKNVNPALTGDEKVLESAFKLETIYNKYKFIIWAVAVAIILFFVGRAVMDSMEKTRLEDANKAFLTLQQNPKDTSAIETLKNKNPALFELYTFSLASHSEDTKALEALQNSKNEIIADASKYTVAVKNRKPVDSKLYAELSLIQEAYLLIKDGDNAKAKEKLELIDERSSLQMLSQLLEHSMIKAK</sequence>
<dbReference type="EMBL" id="FPKX01000060">
    <property type="protein sequence ID" value="SFZ98773.1"/>
    <property type="molecule type" value="Genomic_DNA"/>
</dbReference>
<evidence type="ECO:0008006" key="3">
    <source>
        <dbReference type="Google" id="ProtNLM"/>
    </source>
</evidence>